<dbReference type="InterPro" id="IPR007411">
    <property type="entry name" value="EpmC"/>
</dbReference>
<keyword evidence="4" id="KW-1185">Reference proteome</keyword>
<reference evidence="1" key="4">
    <citation type="submission" date="2023-01" db="EMBL/GenBank/DDBJ databases">
        <title>Draft genome sequence of Psychrobacter pacificensis strain NBRC 103191.</title>
        <authorList>
            <person name="Sun Q."/>
            <person name="Mori K."/>
        </authorList>
    </citation>
    <scope>NUCLEOTIDE SEQUENCE</scope>
    <source>
        <strain evidence="1">NBRC 103191</strain>
    </source>
</reference>
<name>A0A1G6X8K2_9GAMM</name>
<dbReference type="EMBL" id="BSOK01000061">
    <property type="protein sequence ID" value="GLR30080.1"/>
    <property type="molecule type" value="Genomic_DNA"/>
</dbReference>
<organism evidence="2 3">
    <name type="scientific">Psychrobacter pacificensis</name>
    <dbReference type="NCBI Taxonomy" id="112002"/>
    <lineage>
        <taxon>Bacteria</taxon>
        <taxon>Pseudomonadati</taxon>
        <taxon>Pseudomonadota</taxon>
        <taxon>Gammaproteobacteria</taxon>
        <taxon>Moraxellales</taxon>
        <taxon>Moraxellaceae</taxon>
        <taxon>Psychrobacter</taxon>
    </lineage>
</organism>
<reference evidence="1" key="1">
    <citation type="journal article" date="2014" name="Int. J. Syst. Evol. Microbiol.">
        <title>Complete genome of a new Firmicutes species belonging to the dominant human colonic microbiota ('Ruminococcus bicirculans') reveals two chromosomes and a selective capacity to utilize plant glucans.</title>
        <authorList>
            <consortium name="NISC Comparative Sequencing Program"/>
            <person name="Wegmann U."/>
            <person name="Louis P."/>
            <person name="Goesmann A."/>
            <person name="Henrissat B."/>
            <person name="Duncan S.H."/>
            <person name="Flint H.J."/>
        </authorList>
    </citation>
    <scope>NUCLEOTIDE SEQUENCE</scope>
    <source>
        <strain evidence="1">NBRC 103191</strain>
    </source>
</reference>
<reference evidence="4" key="3">
    <citation type="journal article" date="2019" name="Int. J. Syst. Evol. Microbiol.">
        <title>The Global Catalogue of Microorganisms (GCM) 10K type strain sequencing project: providing services to taxonomists for standard genome sequencing and annotation.</title>
        <authorList>
            <consortium name="The Broad Institute Genomics Platform"/>
            <consortium name="The Broad Institute Genome Sequencing Center for Infectious Disease"/>
            <person name="Wu L."/>
            <person name="Ma J."/>
        </authorList>
    </citation>
    <scope>NUCLEOTIDE SEQUENCE [LARGE SCALE GENOMIC DNA]</scope>
    <source>
        <strain evidence="4">NBRC 103191</strain>
    </source>
</reference>
<protein>
    <recommendedName>
        <fullName evidence="5">Elongation factor P hydroxylase</fullName>
    </recommendedName>
</protein>
<gene>
    <name evidence="1" type="ORF">GCM10007915_23190</name>
    <name evidence="2" type="ORF">SAMN05660405_01224</name>
</gene>
<evidence type="ECO:0000313" key="4">
    <source>
        <dbReference type="Proteomes" id="UP001156645"/>
    </source>
</evidence>
<evidence type="ECO:0000313" key="3">
    <source>
        <dbReference type="Proteomes" id="UP000198501"/>
    </source>
</evidence>
<dbReference type="AlphaFoldDB" id="A0A1G6X8K2"/>
<proteinExistence type="predicted"/>
<accession>A0A1G6X8K2</accession>
<evidence type="ECO:0008006" key="5">
    <source>
        <dbReference type="Google" id="ProtNLM"/>
    </source>
</evidence>
<sequence length="247" mass="28166">MNLPDNKINFSDLLSPATASSLLQYLTQLDRHTENALSNRLCLDEDEYLREWRSQWQKLSTTQPDNTYSAGLIIDSERLATDWLIQLFNTLFTNQQVILVRSEGEPEYFPAQDNEPARIEFAHGFFASALHELSHWCLAGDARRQLPDFGYWYAPDGRTEAQQQAFERVEIKPQALECLFTLACGRNFQVSQDNLFADFDTSSSTFANDVYQQVESYIAKPYTLPRDAKTLLTALISVCTPSSEINA</sequence>
<dbReference type="Proteomes" id="UP000198501">
    <property type="component" value="Unassembled WGS sequence"/>
</dbReference>
<evidence type="ECO:0000313" key="2">
    <source>
        <dbReference type="EMBL" id="SDD74143.1"/>
    </source>
</evidence>
<reference evidence="2 3" key="2">
    <citation type="submission" date="2016-10" db="EMBL/GenBank/DDBJ databases">
        <authorList>
            <person name="de Groot N.N."/>
        </authorList>
    </citation>
    <scope>NUCLEOTIDE SEQUENCE [LARGE SCALE GENOMIC DNA]</scope>
    <source>
        <strain evidence="2 3">DSM 23406</strain>
    </source>
</reference>
<evidence type="ECO:0000313" key="1">
    <source>
        <dbReference type="EMBL" id="GLR30080.1"/>
    </source>
</evidence>
<dbReference type="RefSeq" id="WP_093069567.1">
    <property type="nucleotide sequence ID" value="NZ_BSOK01000061.1"/>
</dbReference>
<dbReference type="GeneID" id="300924713"/>
<dbReference type="EMBL" id="FNAL01000007">
    <property type="protein sequence ID" value="SDD74143.1"/>
    <property type="molecule type" value="Genomic_DNA"/>
</dbReference>
<dbReference type="Pfam" id="PF04315">
    <property type="entry name" value="EpmC"/>
    <property type="match status" value="1"/>
</dbReference>
<dbReference type="Proteomes" id="UP001156645">
    <property type="component" value="Unassembled WGS sequence"/>
</dbReference>